<evidence type="ECO:0000313" key="3">
    <source>
        <dbReference type="Proteomes" id="UP000787635"/>
    </source>
</evidence>
<dbReference type="Pfam" id="PF13692">
    <property type="entry name" value="Glyco_trans_1_4"/>
    <property type="match status" value="2"/>
</dbReference>
<protein>
    <submittedName>
        <fullName evidence="2">Glycosyltransferase</fullName>
    </submittedName>
</protein>
<sequence length="854" mass="92093">MNPAYCIIDPNLRDFLGHHASYDHAVARAAARAGYAPVVLGHVAMPGAEAGLVDGARLVPAFAEDIWAGRQGGSRLARLADTLRRNQVFRQALARHLPPALPAGSIVFAHMITERQILGLAGWAAGMPRGVRLVVLLRYQPSFYHGAIARRALRRFEGLAARGADIRLATDSDRLSARIGRLTRLAVATLPIPHAPAEIPLPDPAPDRPLTFVSLGNARGEKGFAEILTVARRIAAIPGAAQGIRFVLQANDPSEDVASVLRGFRSRPPPGVTLLDKALDHAAYEALLASADVVLAPYRREIYEDRTSGVALEAIATGRPLICTRATWLSDLLDRHGAGRAIPDGDVEALQDAIMAVRAEWTTLAASAARGATACRAVHNADALVRLTAGPWPAATATMPVRNVALFYPWGDFADPRSGASLRSNMLANLLSEAVEEVTVVQGGDPTPWLRRGNIHIQSSGDRIRHRLVRRALGLLTMPLLWPRARGQHLMLAMHLARLLDPDFHAHAARVIGRADHVFLEYTFWAPVIARLCRRHGVGLTVTDHDVVANQVTGSRLLREMTLRMEVAGLARGNQAACVSEADHAVFAARGVAAEVIPNPVRLALADCRLPAPPRRILAEYYGITLPQGPICLFIGSNFPPNVTAAEALRGIAREMAASEESREVTILVVGRCMERQTAPGFQALGVVPDLALRCLYRIASLAVIPLRNGTGSSLKTLEAMAERLPVLGTRVAFRGLEVTPGQEAFIEDELEAWPHLIPGILEARGRAEAVARAGRAFAERFDHRSSFAPYLAALGLPPGGPGLAREMALLAAQAEAQLLERAMETRDLELMRECSERILRGAQERAGMALARG</sequence>
<dbReference type="Proteomes" id="UP000787635">
    <property type="component" value="Unassembled WGS sequence"/>
</dbReference>
<evidence type="ECO:0000313" key="2">
    <source>
        <dbReference type="EMBL" id="NKC32912.1"/>
    </source>
</evidence>
<dbReference type="Gene3D" id="3.40.50.2000">
    <property type="entry name" value="Glycogen Phosphorylase B"/>
    <property type="match status" value="3"/>
</dbReference>
<dbReference type="PANTHER" id="PTHR46401">
    <property type="entry name" value="GLYCOSYLTRANSFERASE WBBK-RELATED"/>
    <property type="match status" value="1"/>
</dbReference>
<keyword evidence="1" id="KW-0808">Transferase</keyword>
<accession>A0ABX1E6T5</accession>
<organism evidence="2 3">
    <name type="scientific">Falsiroseomonas selenitidurans</name>
    <dbReference type="NCBI Taxonomy" id="2716335"/>
    <lineage>
        <taxon>Bacteria</taxon>
        <taxon>Pseudomonadati</taxon>
        <taxon>Pseudomonadota</taxon>
        <taxon>Alphaproteobacteria</taxon>
        <taxon>Acetobacterales</taxon>
        <taxon>Roseomonadaceae</taxon>
        <taxon>Falsiroseomonas</taxon>
    </lineage>
</organism>
<dbReference type="PANTHER" id="PTHR46401:SF2">
    <property type="entry name" value="GLYCOSYLTRANSFERASE WBBK-RELATED"/>
    <property type="match status" value="1"/>
</dbReference>
<dbReference type="EMBL" id="JAAVNE010000034">
    <property type="protein sequence ID" value="NKC32912.1"/>
    <property type="molecule type" value="Genomic_DNA"/>
</dbReference>
<proteinExistence type="predicted"/>
<dbReference type="RefSeq" id="WP_168033543.1">
    <property type="nucleotide sequence ID" value="NZ_JAAVNE010000034.1"/>
</dbReference>
<comment type="caution">
    <text evidence="2">The sequence shown here is derived from an EMBL/GenBank/DDBJ whole genome shotgun (WGS) entry which is preliminary data.</text>
</comment>
<dbReference type="SUPFAM" id="SSF53756">
    <property type="entry name" value="UDP-Glycosyltransferase/glycogen phosphorylase"/>
    <property type="match status" value="2"/>
</dbReference>
<name>A0ABX1E6T5_9PROT</name>
<reference evidence="2 3" key="1">
    <citation type="submission" date="2020-03" db="EMBL/GenBank/DDBJ databases">
        <title>Roseomonas selenitidurans sp. nov. isolated from urban soil.</title>
        <authorList>
            <person name="Liu H."/>
        </authorList>
    </citation>
    <scope>NUCLEOTIDE SEQUENCE [LARGE SCALE GENOMIC DNA]</scope>
    <source>
        <strain evidence="2 3">BU-1</strain>
    </source>
</reference>
<keyword evidence="3" id="KW-1185">Reference proteome</keyword>
<gene>
    <name evidence="2" type="ORF">HEQ75_18755</name>
</gene>
<evidence type="ECO:0000256" key="1">
    <source>
        <dbReference type="ARBA" id="ARBA00022679"/>
    </source>
</evidence>